<feature type="transmembrane region" description="Helical" evidence="13">
    <location>
        <begin position="20"/>
        <end position="38"/>
    </location>
</feature>
<feature type="transmembrane region" description="Helical" evidence="13">
    <location>
        <begin position="420"/>
        <end position="442"/>
    </location>
</feature>
<dbReference type="HOGENOM" id="CLU_2990646_0_0_0"/>
<dbReference type="GO" id="GO:0015297">
    <property type="term" value="F:antiporter activity"/>
    <property type="evidence" value="ECO:0007669"/>
    <property type="project" value="UniProtKB-KW"/>
</dbReference>
<keyword evidence="10 13" id="KW-0472">Membrane</keyword>
<evidence type="ECO:0000256" key="13">
    <source>
        <dbReference type="SAM" id="Phobius"/>
    </source>
</evidence>
<feature type="transmembrane region" description="Helical" evidence="13">
    <location>
        <begin position="391"/>
        <end position="414"/>
    </location>
</feature>
<dbReference type="AlphaFoldDB" id="H0UIZ8"/>
<evidence type="ECO:0000256" key="12">
    <source>
        <dbReference type="ARBA" id="ARBA00031636"/>
    </source>
</evidence>
<feature type="transmembrane region" description="Helical" evidence="13">
    <location>
        <begin position="102"/>
        <end position="120"/>
    </location>
</feature>
<keyword evidence="6" id="KW-1003">Cell membrane</keyword>
<keyword evidence="15" id="KW-1185">Reference proteome</keyword>
<dbReference type="GO" id="GO:0046677">
    <property type="term" value="P:response to antibiotic"/>
    <property type="evidence" value="ECO:0007669"/>
    <property type="project" value="UniProtKB-KW"/>
</dbReference>
<dbReference type="GO" id="GO:0005886">
    <property type="term" value="C:plasma membrane"/>
    <property type="evidence" value="ECO:0007669"/>
    <property type="project" value="UniProtKB-SubCell"/>
</dbReference>
<dbReference type="NCBIfam" id="TIGR00797">
    <property type="entry name" value="matE"/>
    <property type="match status" value="1"/>
</dbReference>
<dbReference type="EMBL" id="CM001376">
    <property type="protein sequence ID" value="EHM13825.1"/>
    <property type="molecule type" value="Genomic_DNA"/>
</dbReference>
<feature type="transmembrane region" description="Helical" evidence="13">
    <location>
        <begin position="198"/>
        <end position="218"/>
    </location>
</feature>
<dbReference type="InterPro" id="IPR045070">
    <property type="entry name" value="MATE_MepA-like"/>
</dbReference>
<dbReference type="InterPro" id="IPR002528">
    <property type="entry name" value="MATE_fam"/>
</dbReference>
<organism evidence="14 15">
    <name type="scientific">Jonquetella anthropi DSM 22815</name>
    <dbReference type="NCBI Taxonomy" id="885272"/>
    <lineage>
        <taxon>Bacteria</taxon>
        <taxon>Thermotogati</taxon>
        <taxon>Synergistota</taxon>
        <taxon>Synergistia</taxon>
        <taxon>Synergistales</taxon>
        <taxon>Dethiosulfovibrionaceae</taxon>
        <taxon>Jonquetella</taxon>
    </lineage>
</organism>
<dbReference type="PANTHER" id="PTHR43298">
    <property type="entry name" value="MULTIDRUG RESISTANCE PROTEIN NORM-RELATED"/>
    <property type="match status" value="1"/>
</dbReference>
<keyword evidence="8 13" id="KW-1133">Transmembrane helix</keyword>
<dbReference type="Proteomes" id="UP000003806">
    <property type="component" value="Chromosome"/>
</dbReference>
<feature type="transmembrane region" description="Helical" evidence="13">
    <location>
        <begin position="318"/>
        <end position="341"/>
    </location>
</feature>
<reference evidence="14 15" key="1">
    <citation type="submission" date="2011-11" db="EMBL/GenBank/DDBJ databases">
        <title>The Noncontiguous Finished genome of Jonquetella anthropi DSM 22815.</title>
        <authorList>
            <consortium name="US DOE Joint Genome Institute (JGI-PGF)"/>
            <person name="Lucas S."/>
            <person name="Copeland A."/>
            <person name="Lapidus A."/>
            <person name="Glavina del Rio T."/>
            <person name="Dalin E."/>
            <person name="Tice H."/>
            <person name="Bruce D."/>
            <person name="Goodwin L."/>
            <person name="Pitluck S."/>
            <person name="Peters L."/>
            <person name="Mikhailova N."/>
            <person name="Held B."/>
            <person name="Kyrpides N."/>
            <person name="Mavromatis K."/>
            <person name="Ivanova N."/>
            <person name="Markowitz V."/>
            <person name="Cheng J.-F."/>
            <person name="Hugenholtz P."/>
            <person name="Woyke T."/>
            <person name="Wu D."/>
            <person name="Gronow S."/>
            <person name="Wellnitz S."/>
            <person name="Brambilla E."/>
            <person name="Klenk H.-P."/>
            <person name="Eisen J.A."/>
        </authorList>
    </citation>
    <scope>NUCLEOTIDE SEQUENCE [LARGE SCALE GENOMIC DNA]</scope>
    <source>
        <strain evidence="14 15">DSM 22815</strain>
    </source>
</reference>
<evidence type="ECO:0000256" key="3">
    <source>
        <dbReference type="ARBA" id="ARBA00022106"/>
    </source>
</evidence>
<evidence type="ECO:0000313" key="15">
    <source>
        <dbReference type="Proteomes" id="UP000003806"/>
    </source>
</evidence>
<keyword evidence="4" id="KW-0813">Transport</keyword>
<keyword evidence="11" id="KW-0046">Antibiotic resistance</keyword>
<feature type="transmembrane region" description="Helical" evidence="13">
    <location>
        <begin position="169"/>
        <end position="192"/>
    </location>
</feature>
<accession>H0UIZ8</accession>
<evidence type="ECO:0000256" key="10">
    <source>
        <dbReference type="ARBA" id="ARBA00023136"/>
    </source>
</evidence>
<evidence type="ECO:0000256" key="8">
    <source>
        <dbReference type="ARBA" id="ARBA00022989"/>
    </source>
</evidence>
<dbReference type="Pfam" id="PF01554">
    <property type="entry name" value="MatE"/>
    <property type="match status" value="2"/>
</dbReference>
<proteinExistence type="inferred from homology"/>
<evidence type="ECO:0000256" key="6">
    <source>
        <dbReference type="ARBA" id="ARBA00022475"/>
    </source>
</evidence>
<dbReference type="GO" id="GO:0006811">
    <property type="term" value="P:monoatomic ion transport"/>
    <property type="evidence" value="ECO:0007669"/>
    <property type="project" value="UniProtKB-KW"/>
</dbReference>
<dbReference type="InterPro" id="IPR050222">
    <property type="entry name" value="MATE_MdtK"/>
</dbReference>
<keyword evidence="7 13" id="KW-0812">Transmembrane</keyword>
<feature type="transmembrane region" description="Helical" evidence="13">
    <location>
        <begin position="58"/>
        <end position="82"/>
    </location>
</feature>
<evidence type="ECO:0000256" key="7">
    <source>
        <dbReference type="ARBA" id="ARBA00022692"/>
    </source>
</evidence>
<protein>
    <recommendedName>
        <fullName evidence="3">Multidrug export protein MepA</fullName>
    </recommendedName>
    <alternativeName>
        <fullName evidence="12">Multidrug-efflux transporter</fullName>
    </alternativeName>
</protein>
<dbReference type="CDD" id="cd13143">
    <property type="entry name" value="MATE_MepA_like"/>
    <property type="match status" value="1"/>
</dbReference>
<comment type="subcellular location">
    <subcellularLocation>
        <location evidence="1">Cell membrane</location>
        <topology evidence="1">Multi-pass membrane protein</topology>
    </subcellularLocation>
</comment>
<evidence type="ECO:0000256" key="11">
    <source>
        <dbReference type="ARBA" id="ARBA00023251"/>
    </source>
</evidence>
<keyword evidence="9" id="KW-0406">Ion transport</keyword>
<dbReference type="GO" id="GO:0042910">
    <property type="term" value="F:xenobiotic transmembrane transporter activity"/>
    <property type="evidence" value="ECO:0007669"/>
    <property type="project" value="InterPro"/>
</dbReference>
<evidence type="ECO:0000256" key="1">
    <source>
        <dbReference type="ARBA" id="ARBA00004651"/>
    </source>
</evidence>
<dbReference type="STRING" id="885272.JonanDRAFT_1463"/>
<dbReference type="eggNOG" id="COG0534">
    <property type="taxonomic scope" value="Bacteria"/>
</dbReference>
<keyword evidence="5" id="KW-0050">Antiport</keyword>
<name>H0UIZ8_9BACT</name>
<dbReference type="PANTHER" id="PTHR43298:SF2">
    <property type="entry name" value="FMN_FAD EXPORTER YEEO-RELATED"/>
    <property type="match status" value="1"/>
</dbReference>
<evidence type="ECO:0000313" key="14">
    <source>
        <dbReference type="EMBL" id="EHM13825.1"/>
    </source>
</evidence>
<dbReference type="PIRSF" id="PIRSF006603">
    <property type="entry name" value="DinF"/>
    <property type="match status" value="1"/>
</dbReference>
<evidence type="ECO:0000256" key="2">
    <source>
        <dbReference type="ARBA" id="ARBA00008417"/>
    </source>
</evidence>
<gene>
    <name evidence="14" type="ORF">JonanDRAFT_1463</name>
</gene>
<sequence length="454" mass="48189">MDGEEQREFERMIESPIRPLILRLAVPTIISMTVTGVYNTADTYFVSQLGTSASAAGGVIFSLMAMIQAIGFTLGTGAASVISRSLGARDLDRANRYASSSVAAAFILGCLTSLIGYQFVVTICRALGATATVLPYAAEYAAVILLGAPLMTCACVLNTGLRAEGKAKFAMAGLASGGVLNIFLDPLFIFTFGLGIRGAAIATVLSQAVSLAIMASWYRRGRSVVRHRLSFVSKSFGTYLEIIELGSPSFCRQGLASLGLVMLNIEAAVWGDAALSAVSIAKKIIMMAFMVGVGIGQGYQPVVGYNYGAGRWGRVRDAFLFVTEATFFSLVVLCSLIFLGAPSIMRWFIHDPQVVSIGTEALRWQSAALPLLALNLSASMTCQSVGQSWNALALAVCRSGLFFIPLVLTLPRFFGLTGLVAVQAVSDVCSAFIPVPAMIAFLRGVRRRSEEAAL</sequence>
<evidence type="ECO:0000256" key="5">
    <source>
        <dbReference type="ARBA" id="ARBA00022449"/>
    </source>
</evidence>
<comment type="similarity">
    <text evidence="2">Belongs to the multi antimicrobial extrusion (MATE) (TC 2.A.66.1) family. MepA subfamily.</text>
</comment>
<evidence type="ECO:0000256" key="4">
    <source>
        <dbReference type="ARBA" id="ARBA00022448"/>
    </source>
</evidence>
<feature type="transmembrane region" description="Helical" evidence="13">
    <location>
        <begin position="140"/>
        <end position="157"/>
    </location>
</feature>
<evidence type="ECO:0000256" key="9">
    <source>
        <dbReference type="ARBA" id="ARBA00023065"/>
    </source>
</evidence>
<dbReference type="InterPro" id="IPR048279">
    <property type="entry name" value="MdtK-like"/>
</dbReference>